<evidence type="ECO:0000256" key="2">
    <source>
        <dbReference type="ARBA" id="ARBA00022603"/>
    </source>
</evidence>
<dbReference type="NCBIfam" id="NF040660">
    <property type="entry name" value="mycolic_MTase"/>
    <property type="match status" value="1"/>
</dbReference>
<feature type="active site" evidence="6">
    <location>
        <position position="274"/>
    </location>
</feature>
<organism evidence="8">
    <name type="scientific">uncultured Mycobacterium sp</name>
    <dbReference type="NCBI Taxonomy" id="171292"/>
    <lineage>
        <taxon>Bacteria</taxon>
        <taxon>Bacillati</taxon>
        <taxon>Actinomycetota</taxon>
        <taxon>Actinomycetes</taxon>
        <taxon>Mycobacteriales</taxon>
        <taxon>Mycobacteriaceae</taxon>
        <taxon>Mycobacterium</taxon>
        <taxon>environmental samples</taxon>
    </lineage>
</organism>
<dbReference type="EC" id="2.1.1.-" evidence="8"/>
<sequence>MPDKRPTSKMRPHFEDIQAHYDLSDDFFGLFQDPSRTYSCAYFEPADLSLEEAQIAKIDLNLNKLDLQPGMTLLDIGCGWGATMKRAMEKYDVNVIGLTLSNNQHAHTTKLLDQVDSARTHDVQLHGWEEFSEPVDRIVSIEAFEHFGFERYDDFFKNCFNILPDDGRMTIQSTTSYHPYDMAERGKKITFEALRFVKFIITEIFPGGRIPTATMMQEHGEAAGFTVPEVLSLRPHYIKTLGIWGDALEASRDKAIEIQSEEVYDRYMRYLRGCRGMFADEYCDVNLITYLKPAA</sequence>
<evidence type="ECO:0000256" key="4">
    <source>
        <dbReference type="ARBA" id="ARBA00022691"/>
    </source>
</evidence>
<dbReference type="EMBL" id="FLQS01000056">
    <property type="protein sequence ID" value="SBS78659.1"/>
    <property type="molecule type" value="Genomic_DNA"/>
</dbReference>
<comment type="similarity">
    <text evidence="1">Belongs to the CFA/CMAS family.</text>
</comment>
<dbReference type="PANTHER" id="PTHR43667:SF1">
    <property type="entry name" value="CYCLOPROPANE-FATTY-ACYL-PHOSPHOLIPID SYNTHASE"/>
    <property type="match status" value="1"/>
</dbReference>
<dbReference type="InterPro" id="IPR047672">
    <property type="entry name" value="CMAS_actinobact"/>
</dbReference>
<gene>
    <name evidence="8" type="primary">mmaA</name>
    <name evidence="8" type="ORF">MHPYR_60147</name>
</gene>
<keyword evidence="3 8" id="KW-0808">Transferase</keyword>
<dbReference type="CDD" id="cd02440">
    <property type="entry name" value="AdoMet_MTases"/>
    <property type="match status" value="1"/>
</dbReference>
<name>A0A1Y5PMU1_9MYCO</name>
<evidence type="ECO:0000313" key="8">
    <source>
        <dbReference type="EMBL" id="SBS78659.1"/>
    </source>
</evidence>
<evidence type="ECO:0000256" key="7">
    <source>
        <dbReference type="PIRSR" id="PIRSR003085-2"/>
    </source>
</evidence>
<dbReference type="Gene3D" id="3.40.50.150">
    <property type="entry name" value="Vaccinia Virus protein VP39"/>
    <property type="match status" value="1"/>
</dbReference>
<protein>
    <submittedName>
        <fullName evidence="8">Hydroxymycolate synthase MmaA4</fullName>
        <ecNumber evidence="8">2.1.1.-</ecNumber>
    </submittedName>
</protein>
<evidence type="ECO:0000256" key="1">
    <source>
        <dbReference type="ARBA" id="ARBA00010815"/>
    </source>
</evidence>
<dbReference type="FunFam" id="3.40.50.150:FF:000115">
    <property type="entry name" value="Cyclopropane mycolic acid synthase 1"/>
    <property type="match status" value="1"/>
</dbReference>
<feature type="binding site" evidence="7">
    <location>
        <begin position="128"/>
        <end position="129"/>
    </location>
    <ligand>
        <name>S-adenosyl-L-methionine</name>
        <dbReference type="ChEBI" id="CHEBI:59789"/>
    </ligand>
</feature>
<feature type="binding site" evidence="7">
    <location>
        <begin position="99"/>
        <end position="104"/>
    </location>
    <ligand>
        <name>S-adenosyl-L-methionine</name>
        <dbReference type="ChEBI" id="CHEBI:59789"/>
    </ligand>
</feature>
<dbReference type="GO" id="GO:0008168">
    <property type="term" value="F:methyltransferase activity"/>
    <property type="evidence" value="ECO:0007669"/>
    <property type="project" value="UniProtKB-KW"/>
</dbReference>
<keyword evidence="2 8" id="KW-0489">Methyltransferase</keyword>
<keyword evidence="5" id="KW-0443">Lipid metabolism</keyword>
<keyword evidence="4" id="KW-0949">S-adenosyl-L-methionine</keyword>
<feature type="binding site" evidence="7">
    <location>
        <begin position="38"/>
        <end position="39"/>
    </location>
    <ligand>
        <name>S-adenosyl-L-methionine</name>
        <dbReference type="ChEBI" id="CHEBI:59789"/>
    </ligand>
</feature>
<proteinExistence type="inferred from homology"/>
<dbReference type="InterPro" id="IPR003333">
    <property type="entry name" value="CMAS"/>
</dbReference>
<evidence type="ECO:0000256" key="6">
    <source>
        <dbReference type="PIRSR" id="PIRSR003085-1"/>
    </source>
</evidence>
<dbReference type="SUPFAM" id="SSF53335">
    <property type="entry name" value="S-adenosyl-L-methionine-dependent methyltransferases"/>
    <property type="match status" value="1"/>
</dbReference>
<dbReference type="GO" id="GO:0008610">
    <property type="term" value="P:lipid biosynthetic process"/>
    <property type="evidence" value="ECO:0007669"/>
    <property type="project" value="InterPro"/>
</dbReference>
<dbReference type="PANTHER" id="PTHR43667">
    <property type="entry name" value="CYCLOPROPANE-FATTY-ACYL-PHOSPHOLIPID SYNTHASE"/>
    <property type="match status" value="1"/>
</dbReference>
<dbReference type="AlphaFoldDB" id="A0A1Y5PMU1"/>
<evidence type="ECO:0000256" key="3">
    <source>
        <dbReference type="ARBA" id="ARBA00022679"/>
    </source>
</evidence>
<accession>A0A1Y5PMU1</accession>
<feature type="binding site" evidence="7">
    <location>
        <begin position="73"/>
        <end position="81"/>
    </location>
    <ligand>
        <name>S-adenosyl-L-methionine</name>
        <dbReference type="ChEBI" id="CHEBI:59789"/>
    </ligand>
</feature>
<evidence type="ECO:0000256" key="5">
    <source>
        <dbReference type="ARBA" id="ARBA00023098"/>
    </source>
</evidence>
<dbReference type="InterPro" id="IPR029063">
    <property type="entry name" value="SAM-dependent_MTases_sf"/>
</dbReference>
<dbReference type="Pfam" id="PF02353">
    <property type="entry name" value="CMAS"/>
    <property type="match status" value="1"/>
</dbReference>
<dbReference type="InterPro" id="IPR050723">
    <property type="entry name" value="CFA/CMAS"/>
</dbReference>
<dbReference type="PIRSF" id="PIRSF003085">
    <property type="entry name" value="CMAS"/>
    <property type="match status" value="1"/>
</dbReference>
<dbReference type="GO" id="GO:0032259">
    <property type="term" value="P:methylation"/>
    <property type="evidence" value="ECO:0007669"/>
    <property type="project" value="UniProtKB-KW"/>
</dbReference>
<reference evidence="8" key="1">
    <citation type="submission" date="2016-03" db="EMBL/GenBank/DDBJ databases">
        <authorList>
            <person name="Ploux O."/>
        </authorList>
    </citation>
    <scope>NUCLEOTIDE SEQUENCE</scope>
    <source>
        <strain evidence="8">UC10</strain>
    </source>
</reference>